<reference evidence="2 4" key="2">
    <citation type="submission" date="2022-05" db="EMBL/GenBank/DDBJ databases">
        <title>Chromosome-level reference genomes for two strains of Caenorhabditis briggsae: an improved platform for comparative genomics.</title>
        <authorList>
            <person name="Stevens L."/>
            <person name="Andersen E.C."/>
        </authorList>
    </citation>
    <scope>NUCLEOTIDE SEQUENCE [LARGE SCALE GENOMIC DNA]</scope>
    <source>
        <strain evidence="2">QX1410_ONT</strain>
        <tissue evidence="2">Whole-organism</tissue>
    </source>
</reference>
<evidence type="ECO:0000313" key="3">
    <source>
        <dbReference type="EMBL" id="UMM23260.1"/>
    </source>
</evidence>
<evidence type="ECO:0000313" key="5">
    <source>
        <dbReference type="Proteomes" id="UP000829354"/>
    </source>
</evidence>
<dbReference type="AlphaFoldDB" id="A0AAE9DBU3"/>
<feature type="transmembrane region" description="Helical" evidence="1">
    <location>
        <begin position="68"/>
        <end position="90"/>
    </location>
</feature>
<feature type="transmembrane region" description="Helical" evidence="1">
    <location>
        <begin position="32"/>
        <end position="56"/>
    </location>
</feature>
<dbReference type="Proteomes" id="UP000829354">
    <property type="component" value="Chromosome III"/>
</dbReference>
<sequence length="423" mass="48082">MIPPPPNTSSLTCTPEEESEYYKDVEHMFATLYFFLPFSAAGAFIANVIYLIVVTVGIRKGKLPLKRYALTINRTCADIFTILVGAYFYMKQKMERCDSHICLPVESGVSRYVLQVVFVLNYWCVSLSYSGIAVLTNYAVRAPLQYKVNLTSMKVAKYIVMGWMALLFCFFLCVLLVHQGELDYNSNSVIHLFLDDFDSDEYIGEWIVDLCQHINTHPGTRSLIVTILPPILFYLISVVSYVFIIHLLFSRRKVSSYHRHWGSMLRLGIHLILFAGTCALTGTAYLGSFSIGNFCEQHQKFQNEPMCLEAVVSYMWNTAAALIGWICRMVIDATVDTLNDDVLRRTFFNSIRHRLSYGPTNTANDTKLILNQIEISCHKTSTGPSRKSESVQMESLIKKPPSRTRRLKITAQKKATILEESIA</sequence>
<dbReference type="Gene3D" id="1.20.1070.10">
    <property type="entry name" value="Rhodopsin 7-helix transmembrane proteins"/>
    <property type="match status" value="1"/>
</dbReference>
<feature type="transmembrane region" description="Helical" evidence="1">
    <location>
        <begin position="269"/>
        <end position="291"/>
    </location>
</feature>
<evidence type="ECO:0000313" key="4">
    <source>
        <dbReference type="Proteomes" id="UP000827892"/>
    </source>
</evidence>
<feature type="transmembrane region" description="Helical" evidence="1">
    <location>
        <begin position="112"/>
        <end position="135"/>
    </location>
</feature>
<dbReference type="SUPFAM" id="SSF81321">
    <property type="entry name" value="Family A G protein-coupled receptor-like"/>
    <property type="match status" value="1"/>
</dbReference>
<feature type="transmembrane region" description="Helical" evidence="1">
    <location>
        <begin position="155"/>
        <end position="177"/>
    </location>
</feature>
<organism evidence="2 4">
    <name type="scientific">Caenorhabditis briggsae</name>
    <dbReference type="NCBI Taxonomy" id="6238"/>
    <lineage>
        <taxon>Eukaryota</taxon>
        <taxon>Metazoa</taxon>
        <taxon>Ecdysozoa</taxon>
        <taxon>Nematoda</taxon>
        <taxon>Chromadorea</taxon>
        <taxon>Rhabditida</taxon>
        <taxon>Rhabditina</taxon>
        <taxon>Rhabditomorpha</taxon>
        <taxon>Rhabditoidea</taxon>
        <taxon>Rhabditidae</taxon>
        <taxon>Peloderinae</taxon>
        <taxon>Caenorhabditis</taxon>
    </lineage>
</organism>
<dbReference type="Proteomes" id="UP000827892">
    <property type="component" value="Chromosome III"/>
</dbReference>
<dbReference type="EMBL" id="CP092622">
    <property type="protein sequence ID" value="UMM23260.1"/>
    <property type="molecule type" value="Genomic_DNA"/>
</dbReference>
<keyword evidence="5" id="KW-1185">Reference proteome</keyword>
<protein>
    <recommendedName>
        <fullName evidence="6">G-protein coupled receptors family 1 profile domain-containing protein</fullName>
    </recommendedName>
</protein>
<feature type="transmembrane region" description="Helical" evidence="1">
    <location>
        <begin position="231"/>
        <end position="249"/>
    </location>
</feature>
<accession>A0AAE9DBU3</accession>
<evidence type="ECO:0000313" key="2">
    <source>
        <dbReference type="EMBL" id="ULU00596.1"/>
    </source>
</evidence>
<dbReference type="EMBL" id="CP090893">
    <property type="protein sequence ID" value="ULU00596.1"/>
    <property type="molecule type" value="Genomic_DNA"/>
</dbReference>
<proteinExistence type="predicted"/>
<keyword evidence="1" id="KW-1133">Transmembrane helix</keyword>
<name>A0AAE9DBU3_CAEBR</name>
<reference evidence="3 5" key="1">
    <citation type="submission" date="2022-04" db="EMBL/GenBank/DDBJ databases">
        <title>Chromosome-level reference genomes for two strains of Caenorhabditis briggsae: an improved platform for comparative genomics.</title>
        <authorList>
            <person name="Stevens L."/>
            <person name="Andersen E."/>
        </authorList>
    </citation>
    <scope>NUCLEOTIDE SEQUENCE [LARGE SCALE GENOMIC DNA]</scope>
    <source>
        <strain evidence="3">VX34</strain>
        <tissue evidence="3">Whole-organism</tissue>
    </source>
</reference>
<evidence type="ECO:0000256" key="1">
    <source>
        <dbReference type="SAM" id="Phobius"/>
    </source>
</evidence>
<keyword evidence="1" id="KW-0472">Membrane</keyword>
<evidence type="ECO:0008006" key="6">
    <source>
        <dbReference type="Google" id="ProtNLM"/>
    </source>
</evidence>
<gene>
    <name evidence="2" type="ORF">L3Y34_001212</name>
    <name evidence="3" type="ORF">L5515_004069</name>
</gene>
<keyword evidence="1" id="KW-0812">Transmembrane</keyword>